<dbReference type="OrthoDB" id="10610461at2759"/>
<dbReference type="EMBL" id="LN719301">
    <property type="protein sequence ID" value="CEP07476.1"/>
    <property type="molecule type" value="Genomic_DNA"/>
</dbReference>
<protein>
    <submittedName>
        <fullName evidence="1">Uncharacterized protein</fullName>
    </submittedName>
</protein>
<evidence type="ECO:0000313" key="1">
    <source>
        <dbReference type="EMBL" id="CEP07476.1"/>
    </source>
</evidence>
<keyword evidence="2" id="KW-1185">Reference proteome</keyword>
<evidence type="ECO:0000313" key="2">
    <source>
        <dbReference type="Proteomes" id="UP000054107"/>
    </source>
</evidence>
<sequence>MDILFYFYKSFQRVDQSIIAENTSPSPTSSAETKPLLENIWSIWSDVLNNMLTDDHDDKDIHEYSLEYLGIIILGNHIGNKQSRQLYPKELASKTNKTIQMSVVDVFSEVPFVLLTTVRISSRVA</sequence>
<reference evidence="1 2" key="1">
    <citation type="submission" date="2014-09" db="EMBL/GenBank/DDBJ databases">
        <authorList>
            <person name="Ellenberger Sabrina"/>
        </authorList>
    </citation>
    <scope>NUCLEOTIDE SEQUENCE [LARGE SCALE GENOMIC DNA]</scope>
    <source>
        <strain evidence="1 2">CBS 412.66</strain>
    </source>
</reference>
<dbReference type="Proteomes" id="UP000054107">
    <property type="component" value="Unassembled WGS sequence"/>
</dbReference>
<accession>A0A0B7MNT6</accession>
<proteinExistence type="predicted"/>
<gene>
    <name evidence="1" type="primary">PARPA_00772.1 scaffold 1159</name>
</gene>
<name>A0A0B7MNT6_9FUNG</name>
<dbReference type="AlphaFoldDB" id="A0A0B7MNT6"/>
<organism evidence="1 2">
    <name type="scientific">Parasitella parasitica</name>
    <dbReference type="NCBI Taxonomy" id="35722"/>
    <lineage>
        <taxon>Eukaryota</taxon>
        <taxon>Fungi</taxon>
        <taxon>Fungi incertae sedis</taxon>
        <taxon>Mucoromycota</taxon>
        <taxon>Mucoromycotina</taxon>
        <taxon>Mucoromycetes</taxon>
        <taxon>Mucorales</taxon>
        <taxon>Mucorineae</taxon>
        <taxon>Mucoraceae</taxon>
        <taxon>Parasitella</taxon>
    </lineage>
</organism>